<dbReference type="InterPro" id="IPR022742">
    <property type="entry name" value="Hydrolase_4"/>
</dbReference>
<dbReference type="Proteomes" id="UP001515480">
    <property type="component" value="Unassembled WGS sequence"/>
</dbReference>
<sequence length="479" mass="54149">MEWRKGFLNEAPPKKPPRRKKAALPDEAFVPAEAYEFADDDDDAVDPRVAEIDSAEEAFEYSREFCRSHINLYNQGLLKLSADCNLNFCNDLKAVTHNRKFFGHHDGPGKGGAAKTMLLPSGIVLHYIEWGLESAPPIVLLHDICDSSHYFDEIARPLADKYRVLAIDMRGHGESSHSSRHLYSIEALVDDLHELVVRLSLNGRDWGGAWTRPWVLCGKGMGAAVAIAYAVRHAGRVAGLCLWEFDPEWPKDRLNFYPYQAAHFANQMAIGAFFNDKFNLNDESKYMSIMFTNQAYHVDFNEDAAGCKFKMDPYFFLSDFNSGIAWTLLREAATKCKIMFLYTENSREWSYPRVMEVVDSLQQGAAVSVRCSIVHRGTTIDAESKQAVEDFSKLFASAEQHILSFADAIDREARAELKSKGGVRYEKYTEAEIYDRWERRQAELQAAKEAAAMMKQDDTPIHFNPVSRARTSPLSALAA</sequence>
<name>A0AB34JRY6_PRYPA</name>
<proteinExistence type="predicted"/>
<organism evidence="3 4">
    <name type="scientific">Prymnesium parvum</name>
    <name type="common">Toxic golden alga</name>
    <dbReference type="NCBI Taxonomy" id="97485"/>
    <lineage>
        <taxon>Eukaryota</taxon>
        <taxon>Haptista</taxon>
        <taxon>Haptophyta</taxon>
        <taxon>Prymnesiophyceae</taxon>
        <taxon>Prymnesiales</taxon>
        <taxon>Prymnesiaceae</taxon>
        <taxon>Prymnesium</taxon>
    </lineage>
</organism>
<dbReference type="PANTHER" id="PTHR43798">
    <property type="entry name" value="MONOACYLGLYCEROL LIPASE"/>
    <property type="match status" value="1"/>
</dbReference>
<dbReference type="InterPro" id="IPR029058">
    <property type="entry name" value="AB_hydrolase_fold"/>
</dbReference>
<dbReference type="InterPro" id="IPR050266">
    <property type="entry name" value="AB_hydrolase_sf"/>
</dbReference>
<dbReference type="SUPFAM" id="SSF53474">
    <property type="entry name" value="alpha/beta-Hydrolases"/>
    <property type="match status" value="1"/>
</dbReference>
<feature type="region of interest" description="Disordered" evidence="1">
    <location>
        <begin position="1"/>
        <end position="23"/>
    </location>
</feature>
<comment type="caution">
    <text evidence="3">The sequence shown here is derived from an EMBL/GenBank/DDBJ whole genome shotgun (WGS) entry which is preliminary data.</text>
</comment>
<evidence type="ECO:0000313" key="4">
    <source>
        <dbReference type="Proteomes" id="UP001515480"/>
    </source>
</evidence>
<dbReference type="PANTHER" id="PTHR43798:SF33">
    <property type="entry name" value="HYDROLASE, PUTATIVE (AFU_ORTHOLOGUE AFUA_2G14860)-RELATED"/>
    <property type="match status" value="1"/>
</dbReference>
<dbReference type="EMBL" id="JBGBPQ010000006">
    <property type="protein sequence ID" value="KAL1523501.1"/>
    <property type="molecule type" value="Genomic_DNA"/>
</dbReference>
<evidence type="ECO:0000313" key="3">
    <source>
        <dbReference type="EMBL" id="KAL1523501.1"/>
    </source>
</evidence>
<dbReference type="Pfam" id="PF12146">
    <property type="entry name" value="Hydrolase_4"/>
    <property type="match status" value="1"/>
</dbReference>
<evidence type="ECO:0000256" key="1">
    <source>
        <dbReference type="SAM" id="MobiDB-lite"/>
    </source>
</evidence>
<dbReference type="AlphaFoldDB" id="A0AB34JRY6"/>
<reference evidence="3 4" key="1">
    <citation type="journal article" date="2024" name="Science">
        <title>Giant polyketide synthase enzymes in the biosynthesis of giant marine polyether toxins.</title>
        <authorList>
            <person name="Fallon T.R."/>
            <person name="Shende V.V."/>
            <person name="Wierzbicki I.H."/>
            <person name="Pendleton A.L."/>
            <person name="Watervoot N.F."/>
            <person name="Auber R.P."/>
            <person name="Gonzalez D.J."/>
            <person name="Wisecaver J.H."/>
            <person name="Moore B.S."/>
        </authorList>
    </citation>
    <scope>NUCLEOTIDE SEQUENCE [LARGE SCALE GENOMIC DNA]</scope>
    <source>
        <strain evidence="3 4">12B1</strain>
    </source>
</reference>
<dbReference type="Gene3D" id="3.40.50.1820">
    <property type="entry name" value="alpha/beta hydrolase"/>
    <property type="match status" value="1"/>
</dbReference>
<gene>
    <name evidence="3" type="ORF">AB1Y20_018439</name>
</gene>
<dbReference type="GO" id="GO:0016020">
    <property type="term" value="C:membrane"/>
    <property type="evidence" value="ECO:0007669"/>
    <property type="project" value="TreeGrafter"/>
</dbReference>
<evidence type="ECO:0000259" key="2">
    <source>
        <dbReference type="Pfam" id="PF12146"/>
    </source>
</evidence>
<keyword evidence="4" id="KW-1185">Reference proteome</keyword>
<accession>A0AB34JRY6</accession>
<protein>
    <recommendedName>
        <fullName evidence="2">Serine aminopeptidase S33 domain-containing protein</fullName>
    </recommendedName>
</protein>
<feature type="domain" description="Serine aminopeptidase S33" evidence="2">
    <location>
        <begin position="138"/>
        <end position="242"/>
    </location>
</feature>